<evidence type="ECO:0000313" key="3">
    <source>
        <dbReference type="EMBL" id="PWA88910.1"/>
    </source>
</evidence>
<keyword evidence="2" id="KW-0732">Signal</keyword>
<evidence type="ECO:0000256" key="1">
    <source>
        <dbReference type="SAM" id="Phobius"/>
    </source>
</evidence>
<comment type="caution">
    <text evidence="3">The sequence shown here is derived from an EMBL/GenBank/DDBJ whole genome shotgun (WGS) entry which is preliminary data.</text>
</comment>
<keyword evidence="1" id="KW-0812">Transmembrane</keyword>
<name>A0A2U1PT27_ARTAN</name>
<keyword evidence="1" id="KW-1133">Transmembrane helix</keyword>
<keyword evidence="1" id="KW-0472">Membrane</keyword>
<dbReference type="EMBL" id="PKPP01000768">
    <property type="protein sequence ID" value="PWA88910.1"/>
    <property type="molecule type" value="Genomic_DNA"/>
</dbReference>
<keyword evidence="4" id="KW-1185">Reference proteome</keyword>
<dbReference type="Proteomes" id="UP000245207">
    <property type="component" value="Unassembled WGS sequence"/>
</dbReference>
<organism evidence="3 4">
    <name type="scientific">Artemisia annua</name>
    <name type="common">Sweet wormwood</name>
    <dbReference type="NCBI Taxonomy" id="35608"/>
    <lineage>
        <taxon>Eukaryota</taxon>
        <taxon>Viridiplantae</taxon>
        <taxon>Streptophyta</taxon>
        <taxon>Embryophyta</taxon>
        <taxon>Tracheophyta</taxon>
        <taxon>Spermatophyta</taxon>
        <taxon>Magnoliopsida</taxon>
        <taxon>eudicotyledons</taxon>
        <taxon>Gunneridae</taxon>
        <taxon>Pentapetalae</taxon>
        <taxon>asterids</taxon>
        <taxon>campanulids</taxon>
        <taxon>Asterales</taxon>
        <taxon>Asteraceae</taxon>
        <taxon>Asteroideae</taxon>
        <taxon>Anthemideae</taxon>
        <taxon>Artemisiinae</taxon>
        <taxon>Artemisia</taxon>
    </lineage>
</organism>
<reference evidence="3 4" key="1">
    <citation type="journal article" date="2018" name="Mol. Plant">
        <title>The genome of Artemisia annua provides insight into the evolution of Asteraceae family and artemisinin biosynthesis.</title>
        <authorList>
            <person name="Shen Q."/>
            <person name="Zhang L."/>
            <person name="Liao Z."/>
            <person name="Wang S."/>
            <person name="Yan T."/>
            <person name="Shi P."/>
            <person name="Liu M."/>
            <person name="Fu X."/>
            <person name="Pan Q."/>
            <person name="Wang Y."/>
            <person name="Lv Z."/>
            <person name="Lu X."/>
            <person name="Zhang F."/>
            <person name="Jiang W."/>
            <person name="Ma Y."/>
            <person name="Chen M."/>
            <person name="Hao X."/>
            <person name="Li L."/>
            <person name="Tang Y."/>
            <person name="Lv G."/>
            <person name="Zhou Y."/>
            <person name="Sun X."/>
            <person name="Brodelius P.E."/>
            <person name="Rose J.K.C."/>
            <person name="Tang K."/>
        </authorList>
    </citation>
    <scope>NUCLEOTIDE SEQUENCE [LARGE SCALE GENOMIC DNA]</scope>
    <source>
        <strain evidence="4">cv. Huhao1</strain>
        <tissue evidence="3">Leaf</tissue>
    </source>
</reference>
<protein>
    <submittedName>
        <fullName evidence="3">Uncharacterized protein</fullName>
    </submittedName>
</protein>
<gene>
    <name evidence="3" type="ORF">CTI12_AA116380</name>
</gene>
<proteinExistence type="predicted"/>
<evidence type="ECO:0000313" key="4">
    <source>
        <dbReference type="Proteomes" id="UP000245207"/>
    </source>
</evidence>
<feature type="transmembrane region" description="Helical" evidence="1">
    <location>
        <begin position="77"/>
        <end position="97"/>
    </location>
</feature>
<feature type="signal peptide" evidence="2">
    <location>
        <begin position="1"/>
        <end position="22"/>
    </location>
</feature>
<evidence type="ECO:0000256" key="2">
    <source>
        <dbReference type="SAM" id="SignalP"/>
    </source>
</evidence>
<dbReference type="AlphaFoldDB" id="A0A2U1PT27"/>
<sequence length="112" mass="12406">MTMSNSVAFAFALLCFMSSATASLSPPSQTIESCEDLFFNSLTDCYDYLEKGSRRHDHPPVLAARCLGMHGKLIPSALTLTFLMVLFFKTIGISIGIRRDWIISVLLAVLDR</sequence>
<feature type="chain" id="PRO_5015700277" evidence="2">
    <location>
        <begin position="23"/>
        <end position="112"/>
    </location>
</feature>
<accession>A0A2U1PT27</accession>